<sequence>MGIMFIQRGGHGYHTIRVHGFLSLPLGTIVRLLATNSNEKQQQSESSPFLENIKHLYQTVQNLNSDDVWNNNVCKQMLLHPRNPCEALCAKLFLNVEPSSKVFVCDSCNRFTTFQNLHCTCGKPINKQPKNLDSDGQGNNAQNGVFVRENGSLFLVSDDLKIVTDSLLSSVQMLIESWYPDLTQLEEVTHNIGKNEILNLLKYALTSREPLTNTILATSSKSNKKDNPPSQFASAVRALPCPSNRSKMDIKVLQTKSQKKTIIAEANEDFVDFIFSFLTMPLGSIVKLLGPNSFAGCVGNLYKSVENLDPTSVLLNPGVAHQFGCLNQPLNISEGQPPHTRYYYGTGIPNKEYSCTHFGNYETREGMIEGGVISKSRGSIYRPKSLYQLYPRSVNGSEDVIGFVKRATLYGIGDDLNVKPLSANSLLSYLKVLSLPLDDLEVKVSIGEAEALSFLGAFLTSRFTLTSGLKRPFECA</sequence>
<dbReference type="PANTHER" id="PTHR33103">
    <property type="entry name" value="OS01G0153900 PROTEIN"/>
    <property type="match status" value="1"/>
</dbReference>
<evidence type="ECO:0000313" key="3">
    <source>
        <dbReference type="Proteomes" id="UP000002051"/>
    </source>
</evidence>
<dbReference type="EMBL" id="CM001220">
    <property type="protein sequence ID" value="AES86963.2"/>
    <property type="molecule type" value="Genomic_DNA"/>
</dbReference>
<accession>A0A0C3WSJ5</accession>
<accession>G7JQ87</accession>
<dbReference type="InterPro" id="IPR007750">
    <property type="entry name" value="DUF674"/>
</dbReference>
<dbReference type="Pfam" id="PF05056">
    <property type="entry name" value="DUF674"/>
    <property type="match status" value="1"/>
</dbReference>
<dbReference type="AlphaFoldDB" id="G7JQ87"/>
<protein>
    <submittedName>
        <fullName evidence="1">DUF674 family protein</fullName>
    </submittedName>
</protein>
<evidence type="ECO:0000313" key="1">
    <source>
        <dbReference type="EMBL" id="AES86963.2"/>
    </source>
</evidence>
<organism evidence="1 3">
    <name type="scientific">Medicago truncatula</name>
    <name type="common">Barrel medic</name>
    <name type="synonym">Medicago tribuloides</name>
    <dbReference type="NCBI Taxonomy" id="3880"/>
    <lineage>
        <taxon>Eukaryota</taxon>
        <taxon>Viridiplantae</taxon>
        <taxon>Streptophyta</taxon>
        <taxon>Embryophyta</taxon>
        <taxon>Tracheophyta</taxon>
        <taxon>Spermatophyta</taxon>
        <taxon>Magnoliopsida</taxon>
        <taxon>eudicotyledons</taxon>
        <taxon>Gunneridae</taxon>
        <taxon>Pentapetalae</taxon>
        <taxon>rosids</taxon>
        <taxon>fabids</taxon>
        <taxon>Fabales</taxon>
        <taxon>Fabaceae</taxon>
        <taxon>Papilionoideae</taxon>
        <taxon>50 kb inversion clade</taxon>
        <taxon>NPAAA clade</taxon>
        <taxon>Hologalegina</taxon>
        <taxon>IRL clade</taxon>
        <taxon>Trifolieae</taxon>
        <taxon>Medicago</taxon>
    </lineage>
</organism>
<dbReference type="STRING" id="3880.G7JQ87"/>
<reference evidence="1 3" key="2">
    <citation type="journal article" date="2014" name="BMC Genomics">
        <title>An improved genome release (version Mt4.0) for the model legume Medicago truncatula.</title>
        <authorList>
            <person name="Tang H."/>
            <person name="Krishnakumar V."/>
            <person name="Bidwell S."/>
            <person name="Rosen B."/>
            <person name="Chan A."/>
            <person name="Zhou S."/>
            <person name="Gentzbittel L."/>
            <person name="Childs K.L."/>
            <person name="Yandell M."/>
            <person name="Gundlach H."/>
            <person name="Mayer K.F."/>
            <person name="Schwartz D.C."/>
            <person name="Town C.D."/>
        </authorList>
    </citation>
    <scope>GENOME REANNOTATION</scope>
    <source>
        <strain evidence="2 3">cv. Jemalong A17</strain>
    </source>
</reference>
<keyword evidence="3" id="KW-1185">Reference proteome</keyword>
<dbReference type="Proteomes" id="UP000002051">
    <property type="component" value="Chromosome 4"/>
</dbReference>
<dbReference type="HOGENOM" id="CLU_030757_1_1_1"/>
<proteinExistence type="predicted"/>
<dbReference type="PaxDb" id="3880-AES86963"/>
<gene>
    <name evidence="1" type="ordered locus">MTR_4g017550</name>
</gene>
<dbReference type="EnsemblPlants" id="AES86963">
    <property type="protein sequence ID" value="AES86963"/>
    <property type="gene ID" value="MTR_4g017550"/>
</dbReference>
<evidence type="ECO:0000313" key="2">
    <source>
        <dbReference type="EnsemblPlants" id="AES86963"/>
    </source>
</evidence>
<name>G7JQ87_MEDTR</name>
<reference evidence="2" key="3">
    <citation type="submission" date="2015-04" db="UniProtKB">
        <authorList>
            <consortium name="EnsemblPlants"/>
        </authorList>
    </citation>
    <scope>IDENTIFICATION</scope>
    <source>
        <strain evidence="2">cv. Jemalong A17</strain>
    </source>
</reference>
<dbReference type="PANTHER" id="PTHR33103:SF27">
    <property type="entry name" value="OS04G0594700 PROTEIN"/>
    <property type="match status" value="1"/>
</dbReference>
<reference evidence="1 3" key="1">
    <citation type="journal article" date="2011" name="Nature">
        <title>The Medicago genome provides insight into the evolution of rhizobial symbioses.</title>
        <authorList>
            <person name="Young N.D."/>
            <person name="Debelle F."/>
            <person name="Oldroyd G.E."/>
            <person name="Geurts R."/>
            <person name="Cannon S.B."/>
            <person name="Udvardi M.K."/>
            <person name="Benedito V.A."/>
            <person name="Mayer K.F."/>
            <person name="Gouzy J."/>
            <person name="Schoof H."/>
            <person name="Van de Peer Y."/>
            <person name="Proost S."/>
            <person name="Cook D.R."/>
            <person name="Meyers B.C."/>
            <person name="Spannagl M."/>
            <person name="Cheung F."/>
            <person name="De Mita S."/>
            <person name="Krishnakumar V."/>
            <person name="Gundlach H."/>
            <person name="Zhou S."/>
            <person name="Mudge J."/>
            <person name="Bharti A.K."/>
            <person name="Murray J.D."/>
            <person name="Naoumkina M.A."/>
            <person name="Rosen B."/>
            <person name="Silverstein K.A."/>
            <person name="Tang H."/>
            <person name="Rombauts S."/>
            <person name="Zhao P.X."/>
            <person name="Zhou P."/>
            <person name="Barbe V."/>
            <person name="Bardou P."/>
            <person name="Bechner M."/>
            <person name="Bellec A."/>
            <person name="Berger A."/>
            <person name="Berges H."/>
            <person name="Bidwell S."/>
            <person name="Bisseling T."/>
            <person name="Choisne N."/>
            <person name="Couloux A."/>
            <person name="Denny R."/>
            <person name="Deshpande S."/>
            <person name="Dai X."/>
            <person name="Doyle J.J."/>
            <person name="Dudez A.M."/>
            <person name="Farmer A.D."/>
            <person name="Fouteau S."/>
            <person name="Franken C."/>
            <person name="Gibelin C."/>
            <person name="Gish J."/>
            <person name="Goldstein S."/>
            <person name="Gonzalez A.J."/>
            <person name="Green P.J."/>
            <person name="Hallab A."/>
            <person name="Hartog M."/>
            <person name="Hua A."/>
            <person name="Humphray S.J."/>
            <person name="Jeong D.H."/>
            <person name="Jing Y."/>
            <person name="Jocker A."/>
            <person name="Kenton S.M."/>
            <person name="Kim D.J."/>
            <person name="Klee K."/>
            <person name="Lai H."/>
            <person name="Lang C."/>
            <person name="Lin S."/>
            <person name="Macmil S.L."/>
            <person name="Magdelenat G."/>
            <person name="Matthews L."/>
            <person name="McCorrison J."/>
            <person name="Monaghan E.L."/>
            <person name="Mun J.H."/>
            <person name="Najar F.Z."/>
            <person name="Nicholson C."/>
            <person name="Noirot C."/>
            <person name="O'Bleness M."/>
            <person name="Paule C.R."/>
            <person name="Poulain J."/>
            <person name="Prion F."/>
            <person name="Qin B."/>
            <person name="Qu C."/>
            <person name="Retzel E.F."/>
            <person name="Riddle C."/>
            <person name="Sallet E."/>
            <person name="Samain S."/>
            <person name="Samson N."/>
            <person name="Sanders I."/>
            <person name="Saurat O."/>
            <person name="Scarpelli C."/>
            <person name="Schiex T."/>
            <person name="Segurens B."/>
            <person name="Severin A.J."/>
            <person name="Sherrier D.J."/>
            <person name="Shi R."/>
            <person name="Sims S."/>
            <person name="Singer S.R."/>
            <person name="Sinharoy S."/>
            <person name="Sterck L."/>
            <person name="Viollet A."/>
            <person name="Wang B.B."/>
            <person name="Wang K."/>
            <person name="Wang M."/>
            <person name="Wang X."/>
            <person name="Warfsmann J."/>
            <person name="Weissenbach J."/>
            <person name="White D.D."/>
            <person name="White J.D."/>
            <person name="Wiley G.B."/>
            <person name="Wincker P."/>
            <person name="Xing Y."/>
            <person name="Yang L."/>
            <person name="Yao Z."/>
            <person name="Ying F."/>
            <person name="Zhai J."/>
            <person name="Zhou L."/>
            <person name="Zuber A."/>
            <person name="Denarie J."/>
            <person name="Dixon R.A."/>
            <person name="May G.D."/>
            <person name="Schwartz D.C."/>
            <person name="Rogers J."/>
            <person name="Quetier F."/>
            <person name="Town C.D."/>
            <person name="Roe B.A."/>
        </authorList>
    </citation>
    <scope>NUCLEOTIDE SEQUENCE [LARGE SCALE GENOMIC DNA]</scope>
    <source>
        <strain evidence="1">A17</strain>
        <strain evidence="2 3">cv. Jemalong A17</strain>
    </source>
</reference>